<dbReference type="Proteomes" id="UP000037696">
    <property type="component" value="Unassembled WGS sequence"/>
</dbReference>
<keyword evidence="2" id="KW-1185">Reference proteome</keyword>
<gene>
    <name evidence="1" type="ORF">ACN38_g9423</name>
</gene>
<reference evidence="1 2" key="1">
    <citation type="submission" date="2015-08" db="EMBL/GenBank/DDBJ databases">
        <title>Genome sequencing of Penicillium nordicum.</title>
        <authorList>
            <person name="Nguyen H.D."/>
            <person name="Seifert K.A."/>
        </authorList>
    </citation>
    <scope>NUCLEOTIDE SEQUENCE [LARGE SCALE GENOMIC DNA]</scope>
    <source>
        <strain evidence="1 2">DAOMC 185683</strain>
    </source>
</reference>
<accession>A0A0M9WCK1</accession>
<proteinExistence type="predicted"/>
<comment type="caution">
    <text evidence="1">The sequence shown here is derived from an EMBL/GenBank/DDBJ whole genome shotgun (WGS) entry which is preliminary data.</text>
</comment>
<organism evidence="1 2">
    <name type="scientific">Penicillium nordicum</name>
    <dbReference type="NCBI Taxonomy" id="229535"/>
    <lineage>
        <taxon>Eukaryota</taxon>
        <taxon>Fungi</taxon>
        <taxon>Dikarya</taxon>
        <taxon>Ascomycota</taxon>
        <taxon>Pezizomycotina</taxon>
        <taxon>Eurotiomycetes</taxon>
        <taxon>Eurotiomycetidae</taxon>
        <taxon>Eurotiales</taxon>
        <taxon>Aspergillaceae</taxon>
        <taxon>Penicillium</taxon>
    </lineage>
</organism>
<name>A0A0M9WCK1_9EURO</name>
<evidence type="ECO:0000313" key="2">
    <source>
        <dbReference type="Proteomes" id="UP000037696"/>
    </source>
</evidence>
<protein>
    <submittedName>
        <fullName evidence="1">Uncharacterized protein</fullName>
    </submittedName>
</protein>
<dbReference type="AlphaFoldDB" id="A0A0M9WCK1"/>
<dbReference type="EMBL" id="LHQQ01000190">
    <property type="protein sequence ID" value="KOS39735.1"/>
    <property type="molecule type" value="Genomic_DNA"/>
</dbReference>
<evidence type="ECO:0000313" key="1">
    <source>
        <dbReference type="EMBL" id="KOS39735.1"/>
    </source>
</evidence>
<sequence>MGGTPLCRWKALAANAFEYIWNLNLKWKSIIYDAPCGLPISRPISLSPPMTKSFDVKQNIESRIEDILFLNSTCP</sequence>